<organism evidence="11 12">
    <name type="scientific">Symbiobacterium terraclitae</name>
    <dbReference type="NCBI Taxonomy" id="557451"/>
    <lineage>
        <taxon>Bacteria</taxon>
        <taxon>Bacillati</taxon>
        <taxon>Bacillota</taxon>
        <taxon>Clostridia</taxon>
        <taxon>Eubacteriales</taxon>
        <taxon>Symbiobacteriaceae</taxon>
        <taxon>Symbiobacterium</taxon>
    </lineage>
</organism>
<accession>A0ABS4JXA8</accession>
<sequence length="431" mass="48504">MNRRWMIAIGAVLAVAVIGVGTFNFVASKTEAVEGPAITLSADETDPEAFKLLYPAHYDSWAKTAEMHEPVLKYGSSEKKKSRLDQFPYMRTLWAGYGFSKEYNEARGHMYTLDDTLGGNGTEGTLRINEKTNLTCMYCKSAEVPGLIAQMGDAFFNTKLLEGDNQELFKHPISCSDCHNPTTMELRITRPALIEAMARIGKPVEKATRQEMRSLVCAQCHVEYFFNPNDANKVYFPWDKGFEPEDMYAYYEELGFSDWTHPQTGGGMLKAQHPEFEMFQGSVHQRAGLSCADCHMPYMTQGNTKISSHWLTSPFRTFEQSCTQCHKESFEEMGARVLHTQDRVKEALDRAGTANEAAILAIEKAIQAGVDEETLNKARALHREAQFYWDLASAENSFGFHNPQKFLETIADSIDLARQAELLVTQAMNGK</sequence>
<reference evidence="11 12" key="1">
    <citation type="submission" date="2021-03" db="EMBL/GenBank/DDBJ databases">
        <title>Genomic Encyclopedia of Type Strains, Phase IV (KMG-IV): sequencing the most valuable type-strain genomes for metagenomic binning, comparative biology and taxonomic classification.</title>
        <authorList>
            <person name="Goeker M."/>
        </authorList>
    </citation>
    <scope>NUCLEOTIDE SEQUENCE [LARGE SCALE GENOMIC DNA]</scope>
    <source>
        <strain evidence="11 12">DSM 27138</strain>
    </source>
</reference>
<evidence type="ECO:0000313" key="12">
    <source>
        <dbReference type="Proteomes" id="UP001519289"/>
    </source>
</evidence>
<keyword evidence="6" id="KW-0732">Signal</keyword>
<dbReference type="RefSeq" id="WP_209468267.1">
    <property type="nucleotide sequence ID" value="NZ_JAGGLG010000054.1"/>
</dbReference>
<evidence type="ECO:0000256" key="7">
    <source>
        <dbReference type="ARBA" id="ARBA00022837"/>
    </source>
</evidence>
<evidence type="ECO:0000256" key="1">
    <source>
        <dbReference type="ARBA" id="ARBA00004196"/>
    </source>
</evidence>
<dbReference type="PANTHER" id="PTHR30633:SF0">
    <property type="entry name" value="CYTOCHROME C-552"/>
    <property type="match status" value="1"/>
</dbReference>
<proteinExistence type="inferred from homology"/>
<dbReference type="CDD" id="cd00548">
    <property type="entry name" value="NrfA-like"/>
    <property type="match status" value="1"/>
</dbReference>
<keyword evidence="5" id="KW-0479">Metal-binding</keyword>
<comment type="similarity">
    <text evidence="2">Belongs to the cytochrome c-552 family.</text>
</comment>
<evidence type="ECO:0000256" key="9">
    <source>
        <dbReference type="ARBA" id="ARBA00023004"/>
    </source>
</evidence>
<comment type="catalytic activity">
    <reaction evidence="10">
        <text>6 Fe(III)-[cytochrome c] + NH4(+) + 2 H2O = 6 Fe(II)-[cytochrome c] + nitrite + 8 H(+)</text>
        <dbReference type="Rhea" id="RHEA:13089"/>
        <dbReference type="Rhea" id="RHEA-COMP:10350"/>
        <dbReference type="Rhea" id="RHEA-COMP:14399"/>
        <dbReference type="ChEBI" id="CHEBI:15377"/>
        <dbReference type="ChEBI" id="CHEBI:15378"/>
        <dbReference type="ChEBI" id="CHEBI:16301"/>
        <dbReference type="ChEBI" id="CHEBI:28938"/>
        <dbReference type="ChEBI" id="CHEBI:29033"/>
        <dbReference type="ChEBI" id="CHEBI:29034"/>
        <dbReference type="EC" id="1.7.2.2"/>
    </reaction>
</comment>
<keyword evidence="12" id="KW-1185">Reference proteome</keyword>
<dbReference type="EMBL" id="JAGGLG010000054">
    <property type="protein sequence ID" value="MBP2020170.1"/>
    <property type="molecule type" value="Genomic_DNA"/>
</dbReference>
<name>A0ABS4JXA8_9FIRM</name>
<comment type="subcellular location">
    <subcellularLocation>
        <location evidence="1">Cell envelope</location>
    </subcellularLocation>
</comment>
<dbReference type="PANTHER" id="PTHR30633">
    <property type="entry name" value="CYTOCHROME C-552 RESPIRATORY NITRITE REDUCTASE"/>
    <property type="match status" value="1"/>
</dbReference>
<dbReference type="SUPFAM" id="SSF48695">
    <property type="entry name" value="Multiheme cytochromes"/>
    <property type="match status" value="1"/>
</dbReference>
<dbReference type="Gene3D" id="1.10.1130.10">
    <property type="entry name" value="Flavocytochrome C3, Chain A"/>
    <property type="match status" value="1"/>
</dbReference>
<evidence type="ECO:0000256" key="2">
    <source>
        <dbReference type="ARBA" id="ARBA00009288"/>
    </source>
</evidence>
<dbReference type="Gene3D" id="1.20.140.10">
    <property type="entry name" value="Butyryl-CoA Dehydrogenase, subunit A, domain 3"/>
    <property type="match status" value="1"/>
</dbReference>
<gene>
    <name evidence="11" type="ORF">J2Z79_003626</name>
</gene>
<evidence type="ECO:0000313" key="11">
    <source>
        <dbReference type="EMBL" id="MBP2020170.1"/>
    </source>
</evidence>
<dbReference type="GO" id="GO:0042279">
    <property type="term" value="F:nitrite reductase (cytochrome, ammonia-forming) activity"/>
    <property type="evidence" value="ECO:0007669"/>
    <property type="project" value="UniProtKB-EC"/>
</dbReference>
<evidence type="ECO:0000256" key="6">
    <source>
        <dbReference type="ARBA" id="ARBA00022729"/>
    </source>
</evidence>
<dbReference type="Pfam" id="PF02335">
    <property type="entry name" value="Cytochrom_C552"/>
    <property type="match status" value="1"/>
</dbReference>
<keyword evidence="4" id="KW-0349">Heme</keyword>
<comment type="caution">
    <text evidence="11">The sequence shown here is derived from an EMBL/GenBank/DDBJ whole genome shotgun (WGS) entry which is preliminary data.</text>
</comment>
<dbReference type="EC" id="1.7.2.2" evidence="3"/>
<evidence type="ECO:0000256" key="5">
    <source>
        <dbReference type="ARBA" id="ARBA00022723"/>
    </source>
</evidence>
<dbReference type="InterPro" id="IPR036280">
    <property type="entry name" value="Multihaem_cyt_sf"/>
</dbReference>
<keyword evidence="9" id="KW-0408">Iron</keyword>
<dbReference type="InterPro" id="IPR003321">
    <property type="entry name" value="Cyt_c552"/>
</dbReference>
<dbReference type="Proteomes" id="UP001519289">
    <property type="component" value="Unassembled WGS sequence"/>
</dbReference>
<evidence type="ECO:0000256" key="8">
    <source>
        <dbReference type="ARBA" id="ARBA00023002"/>
    </source>
</evidence>
<protein>
    <recommendedName>
        <fullName evidence="3">nitrite reductase (cytochrome; ammonia-forming)</fullName>
        <ecNumber evidence="3">1.7.2.2</ecNumber>
    </recommendedName>
</protein>
<evidence type="ECO:0000256" key="4">
    <source>
        <dbReference type="ARBA" id="ARBA00022617"/>
    </source>
</evidence>
<dbReference type="PIRSF" id="PIRSF000243">
    <property type="entry name" value="Cyt_c552"/>
    <property type="match status" value="1"/>
</dbReference>
<keyword evidence="8 11" id="KW-0560">Oxidoreductase</keyword>
<evidence type="ECO:0000256" key="3">
    <source>
        <dbReference type="ARBA" id="ARBA00011887"/>
    </source>
</evidence>
<keyword evidence="7" id="KW-0106">Calcium</keyword>
<evidence type="ECO:0000256" key="10">
    <source>
        <dbReference type="ARBA" id="ARBA00049131"/>
    </source>
</evidence>